<keyword evidence="3" id="KW-1185">Reference proteome</keyword>
<feature type="region of interest" description="Disordered" evidence="1">
    <location>
        <begin position="137"/>
        <end position="301"/>
    </location>
</feature>
<accession>A0A8H4J4M2</accession>
<dbReference type="Proteomes" id="UP000572817">
    <property type="component" value="Unassembled WGS sequence"/>
</dbReference>
<protein>
    <submittedName>
        <fullName evidence="2">Uncharacterized protein</fullName>
    </submittedName>
</protein>
<dbReference type="PANTHER" id="PTHR48125:SF12">
    <property type="entry name" value="AT HOOK TRANSCRIPTION FACTOR FAMILY-RELATED"/>
    <property type="match status" value="1"/>
</dbReference>
<name>A0A8H4J4M2_9PEZI</name>
<dbReference type="PANTHER" id="PTHR48125">
    <property type="entry name" value="LP07818P1"/>
    <property type="match status" value="1"/>
</dbReference>
<dbReference type="AlphaFoldDB" id="A0A8H4J4M2"/>
<dbReference type="OrthoDB" id="10671112at2759"/>
<comment type="caution">
    <text evidence="2">The sequence shown here is derived from an EMBL/GenBank/DDBJ whole genome shotgun (WGS) entry which is preliminary data.</text>
</comment>
<evidence type="ECO:0000313" key="3">
    <source>
        <dbReference type="Proteomes" id="UP000572817"/>
    </source>
</evidence>
<reference evidence="2" key="1">
    <citation type="submission" date="2020-04" db="EMBL/GenBank/DDBJ databases">
        <title>Genome Assembly and Annotation of Botryosphaeria dothidea sdau 11-99, a Latent Pathogen of Apple Fruit Ring Rot in China.</title>
        <authorList>
            <person name="Yu C."/>
            <person name="Diao Y."/>
            <person name="Lu Q."/>
            <person name="Zhao J."/>
            <person name="Cui S."/>
            <person name="Peng C."/>
            <person name="He B."/>
            <person name="Liu H."/>
        </authorList>
    </citation>
    <scope>NUCLEOTIDE SEQUENCE [LARGE SCALE GENOMIC DNA]</scope>
    <source>
        <strain evidence="2">Sdau11-99</strain>
    </source>
</reference>
<gene>
    <name evidence="2" type="ORF">GTA08_BOTSDO12570</name>
</gene>
<feature type="compositionally biased region" description="Polar residues" evidence="1">
    <location>
        <begin position="279"/>
        <end position="301"/>
    </location>
</feature>
<sequence>MDDDMSDGEADRIIVAMTASNGLLGDSFEVDRAAAHARPLLPATDSTPPAQSTRLIRIKSQLCVAWKISMDRLDTAFDTQSRDFFSKLARLAQLPLSFDAALPELERARESRIGARGLSKDRHWAPSDVDRAIEAIQNTSGRHSPPPIAAAGKRRATTRPTDGEQQKRRRQEREPDVHELGEIRVDQNPARLGHSHTPMHADSDIESDRASVPRAASVARETERHQASSVQPRHQTSSVQPSQTSSVQPQPSSTHDPPAQEIPSSDESPDVHTVARNAQIPNGTPPRTNGLHASTNDAPQPATQLLDQNRANTPPSDIQSEALRRLQHSQTLPPHIFDHILQTFCRASASHVAVPPIIASSSPPSHSPFYLKNYRTILLPVYLDNRWTLVSIDLERKEAKLYAPSSPELNATELVTQNFLTTSLKTKDVKAWKMARILIAPSQTSCQDRPIICLVTAIHIIAGVPPAPEPRDTAFWREILAAFVKHAAAAAAGPEQWPSPSDPLDARTTAALAPPPSDDFAALFAQLRARLARERAELDEPANAARARTRLQQLVPAVRTLAEELLGGAGVARQLRAYAAADAASAAAVRAQEATVETFRQIGEEDTVTGLERYIDGLRAARRANAERAAALREVAERGGVEGEIEALEERERAKLKRLDAGYGGVWEEVERLWKDVEAEFGHVQKAGSRG</sequence>
<feature type="compositionally biased region" description="Basic and acidic residues" evidence="1">
    <location>
        <begin position="199"/>
        <end position="211"/>
    </location>
</feature>
<proteinExistence type="predicted"/>
<evidence type="ECO:0000313" key="2">
    <source>
        <dbReference type="EMBL" id="KAF4311884.1"/>
    </source>
</evidence>
<organism evidence="2 3">
    <name type="scientific">Botryosphaeria dothidea</name>
    <dbReference type="NCBI Taxonomy" id="55169"/>
    <lineage>
        <taxon>Eukaryota</taxon>
        <taxon>Fungi</taxon>
        <taxon>Dikarya</taxon>
        <taxon>Ascomycota</taxon>
        <taxon>Pezizomycotina</taxon>
        <taxon>Dothideomycetes</taxon>
        <taxon>Dothideomycetes incertae sedis</taxon>
        <taxon>Botryosphaeriales</taxon>
        <taxon>Botryosphaeriaceae</taxon>
        <taxon>Botryosphaeria</taxon>
    </lineage>
</organism>
<feature type="compositionally biased region" description="Basic and acidic residues" evidence="1">
    <location>
        <begin position="161"/>
        <end position="185"/>
    </location>
</feature>
<feature type="compositionally biased region" description="Low complexity" evidence="1">
    <location>
        <begin position="235"/>
        <end position="254"/>
    </location>
</feature>
<evidence type="ECO:0000256" key="1">
    <source>
        <dbReference type="SAM" id="MobiDB-lite"/>
    </source>
</evidence>
<dbReference type="EMBL" id="WWBZ02000008">
    <property type="protein sequence ID" value="KAF4311884.1"/>
    <property type="molecule type" value="Genomic_DNA"/>
</dbReference>